<dbReference type="AlphaFoldDB" id="L8JAW3"/>
<dbReference type="RefSeq" id="WP_007465240.1">
    <property type="nucleotide sequence ID" value="NZ_AMZO01000015.1"/>
</dbReference>
<proteinExistence type="predicted"/>
<evidence type="ECO:0000313" key="2">
    <source>
        <dbReference type="Proteomes" id="UP000011134"/>
    </source>
</evidence>
<dbReference type="PATRIC" id="fig|1056511.3.peg.2051"/>
<evidence type="ECO:0000313" key="1">
    <source>
        <dbReference type="EMBL" id="ELR65936.1"/>
    </source>
</evidence>
<keyword evidence="2" id="KW-1185">Reference proteome</keyword>
<protein>
    <submittedName>
        <fullName evidence="1">Uncharacterized protein</fullName>
    </submittedName>
</protein>
<reference evidence="1 2" key="1">
    <citation type="submission" date="2012-12" db="EMBL/GenBank/DDBJ databases">
        <title>Genome Assembly of Photobacterium sp. AK15.</title>
        <authorList>
            <person name="Khatri I."/>
            <person name="Vaidya B."/>
            <person name="Srinivas T.N.R."/>
            <person name="Subramanian S."/>
            <person name="Pinnaka A."/>
        </authorList>
    </citation>
    <scope>NUCLEOTIDE SEQUENCE [LARGE SCALE GENOMIC DNA]</scope>
    <source>
        <strain evidence="1 2">AK15</strain>
    </source>
</reference>
<dbReference type="Proteomes" id="UP000011134">
    <property type="component" value="Unassembled WGS sequence"/>
</dbReference>
<sequence>MTQEKLLLMLKSRRFSPTILNTADATHYLVGAEDNKGNFYHLENEQHQTLLTRSLDEAKCHLKSLGLSHAIFEMISPYDEMIGSGNENNCKTRLDIYF</sequence>
<dbReference type="Pfam" id="PF20090">
    <property type="entry name" value="DUF6482"/>
    <property type="match status" value="1"/>
</dbReference>
<dbReference type="OrthoDB" id="6266681at2"/>
<dbReference type="EMBL" id="AMZO01000015">
    <property type="protein sequence ID" value="ELR65936.1"/>
    <property type="molecule type" value="Genomic_DNA"/>
</dbReference>
<name>L8JAW3_9GAMM</name>
<gene>
    <name evidence="1" type="ORF">C942_00562</name>
</gene>
<comment type="caution">
    <text evidence="1">The sequence shown here is derived from an EMBL/GenBank/DDBJ whole genome shotgun (WGS) entry which is preliminary data.</text>
</comment>
<accession>L8JAW3</accession>
<organism evidence="1 2">
    <name type="scientific">Photobacterium marinum</name>
    <dbReference type="NCBI Taxonomy" id="1056511"/>
    <lineage>
        <taxon>Bacteria</taxon>
        <taxon>Pseudomonadati</taxon>
        <taxon>Pseudomonadota</taxon>
        <taxon>Gammaproteobacteria</taxon>
        <taxon>Vibrionales</taxon>
        <taxon>Vibrionaceae</taxon>
        <taxon>Photobacterium</taxon>
    </lineage>
</organism>
<dbReference type="InterPro" id="IPR045508">
    <property type="entry name" value="DUF6482"/>
</dbReference>